<comment type="caution">
    <text evidence="2">The sequence shown here is derived from an EMBL/GenBank/DDBJ whole genome shotgun (WGS) entry which is preliminary data.</text>
</comment>
<dbReference type="EMBL" id="JBFDAA010000009">
    <property type="protein sequence ID" value="KAL1129206.1"/>
    <property type="molecule type" value="Genomic_DNA"/>
</dbReference>
<gene>
    <name evidence="2" type="ORF">AAG570_013736</name>
</gene>
<protein>
    <submittedName>
        <fullName evidence="2">Uncharacterized protein</fullName>
    </submittedName>
</protein>
<name>A0ABD0YD19_9HEMI</name>
<reference evidence="2 3" key="1">
    <citation type="submission" date="2024-07" db="EMBL/GenBank/DDBJ databases">
        <title>Chromosome-level genome assembly of the water stick insect Ranatra chinensis (Heteroptera: Nepidae).</title>
        <authorList>
            <person name="Liu X."/>
        </authorList>
    </citation>
    <scope>NUCLEOTIDE SEQUENCE [LARGE SCALE GENOMIC DNA]</scope>
    <source>
        <strain evidence="2">Cailab_2021Rc</strain>
        <tissue evidence="2">Muscle</tissue>
    </source>
</reference>
<dbReference type="AlphaFoldDB" id="A0ABD0YD19"/>
<feature type="compositionally biased region" description="Basic and acidic residues" evidence="1">
    <location>
        <begin position="1"/>
        <end position="15"/>
    </location>
</feature>
<evidence type="ECO:0000313" key="3">
    <source>
        <dbReference type="Proteomes" id="UP001558652"/>
    </source>
</evidence>
<accession>A0ABD0YD19</accession>
<organism evidence="2 3">
    <name type="scientific">Ranatra chinensis</name>
    <dbReference type="NCBI Taxonomy" id="642074"/>
    <lineage>
        <taxon>Eukaryota</taxon>
        <taxon>Metazoa</taxon>
        <taxon>Ecdysozoa</taxon>
        <taxon>Arthropoda</taxon>
        <taxon>Hexapoda</taxon>
        <taxon>Insecta</taxon>
        <taxon>Pterygota</taxon>
        <taxon>Neoptera</taxon>
        <taxon>Paraneoptera</taxon>
        <taxon>Hemiptera</taxon>
        <taxon>Heteroptera</taxon>
        <taxon>Panheteroptera</taxon>
        <taxon>Nepomorpha</taxon>
        <taxon>Nepidae</taxon>
        <taxon>Ranatrinae</taxon>
        <taxon>Ranatra</taxon>
    </lineage>
</organism>
<sequence>MFYQNKKQETTESVRTHHQGVSPMGGFSQHDIQKGGKLHVPIPVVSCFLFLWNMFQRLDAIFSLSDSLTRGRLVIWRSFGTQFPGYSKRGTVPVTSNYDISLGNAGLLFGGKDKNHKLRSEALERSFLHAQGHALHLQSFGCIMPVHNIHQL</sequence>
<evidence type="ECO:0000256" key="1">
    <source>
        <dbReference type="SAM" id="MobiDB-lite"/>
    </source>
</evidence>
<dbReference type="Proteomes" id="UP001558652">
    <property type="component" value="Unassembled WGS sequence"/>
</dbReference>
<proteinExistence type="predicted"/>
<evidence type="ECO:0000313" key="2">
    <source>
        <dbReference type="EMBL" id="KAL1129206.1"/>
    </source>
</evidence>
<feature type="region of interest" description="Disordered" evidence="1">
    <location>
        <begin position="1"/>
        <end position="26"/>
    </location>
</feature>
<keyword evidence="3" id="KW-1185">Reference proteome</keyword>